<keyword evidence="3 10" id="KW-0813">Transport</keyword>
<feature type="transmembrane region" description="Helical" evidence="10">
    <location>
        <begin position="6"/>
        <end position="25"/>
    </location>
</feature>
<comment type="subcellular location">
    <subcellularLocation>
        <location evidence="1 10">Cell membrane</location>
        <topology evidence="1 10">Multi-pass membrane protein</topology>
    </subcellularLocation>
</comment>
<dbReference type="PRINTS" id="PR01651">
    <property type="entry name" value="SECGEXPORT"/>
</dbReference>
<reference evidence="11" key="1">
    <citation type="submission" date="2020-08" db="EMBL/GenBank/DDBJ databases">
        <title>Genome public.</title>
        <authorList>
            <person name="Liu C."/>
            <person name="Sun Q."/>
        </authorList>
    </citation>
    <scope>NUCLEOTIDE SEQUENCE</scope>
    <source>
        <strain evidence="11">NSJ-31</strain>
    </source>
</reference>
<evidence type="ECO:0000256" key="7">
    <source>
        <dbReference type="ARBA" id="ARBA00022989"/>
    </source>
</evidence>
<evidence type="ECO:0000256" key="2">
    <source>
        <dbReference type="ARBA" id="ARBA00008445"/>
    </source>
</evidence>
<accession>A0A926DV41</accession>
<feature type="transmembrane region" description="Helical" evidence="10">
    <location>
        <begin position="63"/>
        <end position="82"/>
    </location>
</feature>
<evidence type="ECO:0000256" key="9">
    <source>
        <dbReference type="ARBA" id="ARBA00023136"/>
    </source>
</evidence>
<dbReference type="NCBIfam" id="TIGR00810">
    <property type="entry name" value="secG"/>
    <property type="match status" value="1"/>
</dbReference>
<dbReference type="RefSeq" id="WP_249281999.1">
    <property type="nucleotide sequence ID" value="NZ_JACRST010000002.1"/>
</dbReference>
<evidence type="ECO:0000256" key="6">
    <source>
        <dbReference type="ARBA" id="ARBA00022927"/>
    </source>
</evidence>
<comment type="function">
    <text evidence="10">Involved in protein export. Participates in an early event of protein translocation.</text>
</comment>
<keyword evidence="6 10" id="KW-0653">Protein transport</keyword>
<evidence type="ECO:0000256" key="10">
    <source>
        <dbReference type="RuleBase" id="RU365087"/>
    </source>
</evidence>
<dbReference type="GO" id="GO:0065002">
    <property type="term" value="P:intracellular protein transmembrane transport"/>
    <property type="evidence" value="ECO:0007669"/>
    <property type="project" value="TreeGrafter"/>
</dbReference>
<evidence type="ECO:0000313" key="12">
    <source>
        <dbReference type="Proteomes" id="UP000653127"/>
    </source>
</evidence>
<sequence length="83" mass="8816">MSVFEIVGGIILAIACILIVAIVMMQETKSNGMSAVSGAESSMGYNRGRAQTKEAMLNKATKILAIIFFVISLAVCIVSVYVK</sequence>
<keyword evidence="8 10" id="KW-0811">Translocation</keyword>
<dbReference type="GO" id="GO:0043952">
    <property type="term" value="P:protein transport by the Sec complex"/>
    <property type="evidence" value="ECO:0007669"/>
    <property type="project" value="TreeGrafter"/>
</dbReference>
<dbReference type="PANTHER" id="PTHR34182:SF1">
    <property type="entry name" value="PROTEIN-EXPORT MEMBRANE PROTEIN SECG"/>
    <property type="match status" value="1"/>
</dbReference>
<gene>
    <name evidence="11" type="primary">secG</name>
    <name evidence="11" type="ORF">H8711_02685</name>
</gene>
<keyword evidence="12" id="KW-1185">Reference proteome</keyword>
<keyword evidence="5 10" id="KW-0812">Transmembrane</keyword>
<comment type="caution">
    <text evidence="11">The sequence shown here is derived from an EMBL/GenBank/DDBJ whole genome shotgun (WGS) entry which is preliminary data.</text>
</comment>
<dbReference type="GO" id="GO:0009306">
    <property type="term" value="P:protein secretion"/>
    <property type="evidence" value="ECO:0007669"/>
    <property type="project" value="UniProtKB-UniRule"/>
</dbReference>
<evidence type="ECO:0000313" key="11">
    <source>
        <dbReference type="EMBL" id="MBC8545845.1"/>
    </source>
</evidence>
<evidence type="ECO:0000256" key="3">
    <source>
        <dbReference type="ARBA" id="ARBA00022448"/>
    </source>
</evidence>
<organism evidence="11 12">
    <name type="scientific">Ligaoa zhengdingensis</name>
    <dbReference type="NCBI Taxonomy" id="2763658"/>
    <lineage>
        <taxon>Bacteria</taxon>
        <taxon>Bacillati</taxon>
        <taxon>Bacillota</taxon>
        <taxon>Clostridia</taxon>
        <taxon>Eubacteriales</taxon>
        <taxon>Oscillospiraceae</taxon>
        <taxon>Ligaoa</taxon>
    </lineage>
</organism>
<dbReference type="GO" id="GO:0015450">
    <property type="term" value="F:protein-transporting ATPase activity"/>
    <property type="evidence" value="ECO:0007669"/>
    <property type="project" value="UniProtKB-UniRule"/>
</dbReference>
<dbReference type="PANTHER" id="PTHR34182">
    <property type="entry name" value="PROTEIN-EXPORT MEMBRANE PROTEIN SECG"/>
    <property type="match status" value="1"/>
</dbReference>
<dbReference type="Pfam" id="PF03840">
    <property type="entry name" value="SecG"/>
    <property type="match status" value="1"/>
</dbReference>
<evidence type="ECO:0000256" key="5">
    <source>
        <dbReference type="ARBA" id="ARBA00022692"/>
    </source>
</evidence>
<dbReference type="Proteomes" id="UP000653127">
    <property type="component" value="Unassembled WGS sequence"/>
</dbReference>
<proteinExistence type="inferred from homology"/>
<evidence type="ECO:0000256" key="4">
    <source>
        <dbReference type="ARBA" id="ARBA00022475"/>
    </source>
</evidence>
<dbReference type="GO" id="GO:0005886">
    <property type="term" value="C:plasma membrane"/>
    <property type="evidence" value="ECO:0007669"/>
    <property type="project" value="UniProtKB-SubCell"/>
</dbReference>
<comment type="similarity">
    <text evidence="2 10">Belongs to the SecG family.</text>
</comment>
<dbReference type="AlphaFoldDB" id="A0A926DV41"/>
<keyword evidence="9 10" id="KW-0472">Membrane</keyword>
<name>A0A926DV41_9FIRM</name>
<protein>
    <recommendedName>
        <fullName evidence="10">Protein-export membrane protein SecG</fullName>
    </recommendedName>
</protein>
<keyword evidence="4 10" id="KW-1003">Cell membrane</keyword>
<keyword evidence="7 10" id="KW-1133">Transmembrane helix</keyword>
<evidence type="ECO:0000256" key="1">
    <source>
        <dbReference type="ARBA" id="ARBA00004651"/>
    </source>
</evidence>
<dbReference type="EMBL" id="JACRST010000002">
    <property type="protein sequence ID" value="MBC8545845.1"/>
    <property type="molecule type" value="Genomic_DNA"/>
</dbReference>
<evidence type="ECO:0000256" key="8">
    <source>
        <dbReference type="ARBA" id="ARBA00023010"/>
    </source>
</evidence>
<dbReference type="InterPro" id="IPR004692">
    <property type="entry name" value="SecG"/>
</dbReference>